<reference evidence="1 2" key="1">
    <citation type="journal article" date="2009" name="PLoS Genet.">
        <title>The genome of Nectria haematococca: contribution of supernumerary chromosomes to gene expansion.</title>
        <authorList>
            <person name="Coleman J.J."/>
            <person name="Rounsley S.D."/>
            <person name="Rodriguez-Carres M."/>
            <person name="Kuo A."/>
            <person name="Wasmann C.C."/>
            <person name="Grimwood J."/>
            <person name="Schmutz J."/>
            <person name="Taga M."/>
            <person name="White G.J."/>
            <person name="Zhou S."/>
            <person name="Schwartz D.C."/>
            <person name="Freitag M."/>
            <person name="Ma L.J."/>
            <person name="Danchin E.G."/>
            <person name="Henrissat B."/>
            <person name="Coutinho P.M."/>
            <person name="Nelson D.R."/>
            <person name="Straney D."/>
            <person name="Napoli C.A."/>
            <person name="Barker B.M."/>
            <person name="Gribskov M."/>
            <person name="Rep M."/>
            <person name="Kroken S."/>
            <person name="Molnar I."/>
            <person name="Rensing C."/>
            <person name="Kennell J.C."/>
            <person name="Zamora J."/>
            <person name="Farman M.L."/>
            <person name="Selker E.U."/>
            <person name="Salamov A."/>
            <person name="Shapiro H."/>
            <person name="Pangilinan J."/>
            <person name="Lindquist E."/>
            <person name="Lamers C."/>
            <person name="Grigoriev I.V."/>
            <person name="Geiser D.M."/>
            <person name="Covert S.F."/>
            <person name="Temporini E."/>
            <person name="Vanetten H.D."/>
        </authorList>
    </citation>
    <scope>NUCLEOTIDE SEQUENCE [LARGE SCALE GENOMIC DNA]</scope>
    <source>
        <strain evidence="2">ATCC MYA-4622 / CBS 123669 / FGSC 9596 / NRRL 45880 / 77-13-4</strain>
    </source>
</reference>
<keyword evidence="2" id="KW-1185">Reference proteome</keyword>
<dbReference type="InParanoid" id="C7ZR27"/>
<name>C7ZR27_FUSV7</name>
<accession>C7ZR27</accession>
<dbReference type="GeneID" id="9666765"/>
<dbReference type="Proteomes" id="UP000005206">
    <property type="component" value="Unassembled WGS sequence"/>
</dbReference>
<gene>
    <name evidence="1" type="ORF">NECHADRAFT_89390</name>
</gene>
<evidence type="ECO:0000313" key="2">
    <source>
        <dbReference type="Proteomes" id="UP000005206"/>
    </source>
</evidence>
<dbReference type="RefSeq" id="XP_003039243.1">
    <property type="nucleotide sequence ID" value="XM_003039197.1"/>
</dbReference>
<evidence type="ECO:0000313" key="1">
    <source>
        <dbReference type="EMBL" id="EEU33530.1"/>
    </source>
</evidence>
<proteinExistence type="predicted"/>
<organism evidence="1 2">
    <name type="scientific">Fusarium vanettenii (strain ATCC MYA-4622 / CBS 123669 / FGSC 9596 / NRRL 45880 / 77-13-4)</name>
    <name type="common">Fusarium solani subsp. pisi</name>
    <dbReference type="NCBI Taxonomy" id="660122"/>
    <lineage>
        <taxon>Eukaryota</taxon>
        <taxon>Fungi</taxon>
        <taxon>Dikarya</taxon>
        <taxon>Ascomycota</taxon>
        <taxon>Pezizomycotina</taxon>
        <taxon>Sordariomycetes</taxon>
        <taxon>Hypocreomycetidae</taxon>
        <taxon>Hypocreales</taxon>
        <taxon>Nectriaceae</taxon>
        <taxon>Fusarium</taxon>
        <taxon>Fusarium solani species complex</taxon>
        <taxon>Fusarium vanettenii</taxon>
    </lineage>
</organism>
<sequence length="296" mass="32385">MREEERLKRKDQEIVLLNGRSPRRQTQRQREILAGYEAIIRQNNANTQLGPLTAEAAEAARDAPCEADHAPSGSVEIDATDTADIADGDVILGVEEVPAMDIIAVLSYIIDHYAIRQNNWSFTAQVFSALSTFSALSIAYHNHHDLGFSIMEVVTRLVLMTLKVLDIGSVLAILAVSLPFLRVTATSHYHLSPSLWYFFDDHGGNWCFASGGSPRALPADPSGTLWGSPGGSPTVFPLDALRTPCREPPAEGSSLRSNIYTKSNQLACFAVPSPYGEGSGIIIQEIRYLDTYNLPR</sequence>
<dbReference type="HOGENOM" id="CLU_940374_0_0_1"/>
<dbReference type="VEuPathDB" id="FungiDB:NECHADRAFT_89390"/>
<dbReference type="AlphaFoldDB" id="C7ZR27"/>
<protein>
    <submittedName>
        <fullName evidence="1">Uncharacterized protein</fullName>
    </submittedName>
</protein>
<dbReference type="EMBL" id="GG699026">
    <property type="protein sequence ID" value="EEU33530.1"/>
    <property type="molecule type" value="Genomic_DNA"/>
</dbReference>
<dbReference type="KEGG" id="nhe:NECHADRAFT_89390"/>